<dbReference type="InterPro" id="IPR051353">
    <property type="entry name" value="Tobamovirus_resist_UPF0261"/>
</dbReference>
<proteinExistence type="predicted"/>
<dbReference type="Pfam" id="PF23189">
    <property type="entry name" value="UPF0261_C"/>
    <property type="match status" value="1"/>
</dbReference>
<dbReference type="KEGG" id="ruv:EC9_43340"/>
<dbReference type="RefSeq" id="WP_145348011.1">
    <property type="nucleotide sequence ID" value="NZ_CP036261.1"/>
</dbReference>
<evidence type="ECO:0000313" key="4">
    <source>
        <dbReference type="Proteomes" id="UP000319557"/>
    </source>
</evidence>
<dbReference type="PANTHER" id="PTHR31862">
    <property type="entry name" value="UPF0261 DOMAIN PROTEIN (AFU_ORTHOLOGUE AFUA_1G10120)"/>
    <property type="match status" value="1"/>
</dbReference>
<organism evidence="3 4">
    <name type="scientific">Rosistilla ulvae</name>
    <dbReference type="NCBI Taxonomy" id="1930277"/>
    <lineage>
        <taxon>Bacteria</taxon>
        <taxon>Pseudomonadati</taxon>
        <taxon>Planctomycetota</taxon>
        <taxon>Planctomycetia</taxon>
        <taxon>Pirellulales</taxon>
        <taxon>Pirellulaceae</taxon>
        <taxon>Rosistilla</taxon>
    </lineage>
</organism>
<evidence type="ECO:0000259" key="1">
    <source>
        <dbReference type="Pfam" id="PF06792"/>
    </source>
</evidence>
<dbReference type="EMBL" id="CP036261">
    <property type="protein sequence ID" value="QDS90130.1"/>
    <property type="molecule type" value="Genomic_DNA"/>
</dbReference>
<dbReference type="AlphaFoldDB" id="A0A517M5I3"/>
<dbReference type="Pfam" id="PF06792">
    <property type="entry name" value="UPF0261"/>
    <property type="match status" value="1"/>
</dbReference>
<dbReference type="InterPro" id="IPR044122">
    <property type="entry name" value="UPF0261_N"/>
</dbReference>
<name>A0A517M5I3_9BACT</name>
<dbReference type="OrthoDB" id="9776369at2"/>
<dbReference type="PIRSF" id="PIRSF033271">
    <property type="entry name" value="UCP033271"/>
    <property type="match status" value="1"/>
</dbReference>
<dbReference type="CDD" id="cd15488">
    <property type="entry name" value="Tm-1-like"/>
    <property type="match status" value="1"/>
</dbReference>
<gene>
    <name evidence="3" type="ORF">EC9_43340</name>
</gene>
<feature type="domain" description="UPF0261" evidence="1">
    <location>
        <begin position="4"/>
        <end position="172"/>
    </location>
</feature>
<evidence type="ECO:0000259" key="2">
    <source>
        <dbReference type="Pfam" id="PF23189"/>
    </source>
</evidence>
<sequence>MASAVYAVGTMDTKGEELAYVKECLRSAGIRVKMVDVGTQLPPTVTPDVTRAQVAENSDFGSDHDDRGRAVAAMGRALEVFLTAEFAAGRVSGVIGIGGSGGTSLVTAAMRALPIGLPKVMVSTVASGNTAPYVDCSDITMMYSVVDVAGLNVVSRRILANAAHAVAGMVQYPAPASAQRPTVGMTMFGVTTPCVTDVRQRMEQRGFDCHVFHATGTGGRAMERLVDNGMIRGVLDVTTTEVADEVVGGVFAAGPKRFDTLIGKGIPYVVSLGAVDMVNFGAKETVPAEFRHRRLHVHNDQVTLMRTTAEENREIARWMGAKFRRATAPLVLVIPEGGLSMLDAPGMPFHDPEANAALFDELQKQLQSNENCRIVRLPHHINDVDFSAKLVEHYDCLDAMPKCHAAG</sequence>
<dbReference type="NCBIfam" id="NF002673">
    <property type="entry name" value="PRK02399.1-1"/>
    <property type="match status" value="1"/>
</dbReference>
<reference evidence="3 4" key="1">
    <citation type="submission" date="2019-02" db="EMBL/GenBank/DDBJ databases">
        <title>Deep-cultivation of Planctomycetes and their phenomic and genomic characterization uncovers novel biology.</title>
        <authorList>
            <person name="Wiegand S."/>
            <person name="Jogler M."/>
            <person name="Boedeker C."/>
            <person name="Pinto D."/>
            <person name="Vollmers J."/>
            <person name="Rivas-Marin E."/>
            <person name="Kohn T."/>
            <person name="Peeters S.H."/>
            <person name="Heuer A."/>
            <person name="Rast P."/>
            <person name="Oberbeckmann S."/>
            <person name="Bunk B."/>
            <person name="Jeske O."/>
            <person name="Meyerdierks A."/>
            <person name="Storesund J.E."/>
            <person name="Kallscheuer N."/>
            <person name="Luecker S."/>
            <person name="Lage O.M."/>
            <person name="Pohl T."/>
            <person name="Merkel B.J."/>
            <person name="Hornburger P."/>
            <person name="Mueller R.-W."/>
            <person name="Bruemmer F."/>
            <person name="Labrenz M."/>
            <person name="Spormann A.M."/>
            <person name="Op den Camp H."/>
            <person name="Overmann J."/>
            <person name="Amann R."/>
            <person name="Jetten M.S.M."/>
            <person name="Mascher T."/>
            <person name="Medema M.H."/>
            <person name="Devos D.P."/>
            <person name="Kaster A.-K."/>
            <person name="Ovreas L."/>
            <person name="Rohde M."/>
            <person name="Galperin M.Y."/>
            <person name="Jogler C."/>
        </authorList>
    </citation>
    <scope>NUCLEOTIDE SEQUENCE [LARGE SCALE GENOMIC DNA]</scope>
    <source>
        <strain evidence="3 4">EC9</strain>
    </source>
</reference>
<dbReference type="PANTHER" id="PTHR31862:SF1">
    <property type="entry name" value="UPF0261 DOMAIN PROTEIN (AFU_ORTHOLOGUE AFUA_1G10120)"/>
    <property type="match status" value="1"/>
</dbReference>
<evidence type="ECO:0000313" key="3">
    <source>
        <dbReference type="EMBL" id="QDS90130.1"/>
    </source>
</evidence>
<dbReference type="Gene3D" id="3.40.50.12030">
    <property type="entry name" value="Uncharacterised protein family UPF0261, NC domain"/>
    <property type="match status" value="1"/>
</dbReference>
<accession>A0A517M5I3</accession>
<dbReference type="Gene3D" id="3.40.50.12020">
    <property type="entry name" value="Uncharacterised protein family UPF0261, NN domain"/>
    <property type="match status" value="1"/>
</dbReference>
<dbReference type="Proteomes" id="UP000319557">
    <property type="component" value="Chromosome"/>
</dbReference>
<protein>
    <submittedName>
        <fullName evidence="3">Uncharacterized protein</fullName>
    </submittedName>
</protein>
<dbReference type="InterPro" id="IPR008322">
    <property type="entry name" value="UPF0261"/>
</dbReference>
<dbReference type="NCBIfam" id="NF002674">
    <property type="entry name" value="PRK02399.1-2"/>
    <property type="match status" value="1"/>
</dbReference>
<keyword evidence="4" id="KW-1185">Reference proteome</keyword>
<dbReference type="InterPro" id="IPR056778">
    <property type="entry name" value="UPF0261_C"/>
</dbReference>
<feature type="domain" description="UPF0261" evidence="2">
    <location>
        <begin position="180"/>
        <end position="394"/>
    </location>
</feature>